<dbReference type="SUPFAM" id="SSF52540">
    <property type="entry name" value="P-loop containing nucleoside triphosphate hydrolases"/>
    <property type="match status" value="1"/>
</dbReference>
<dbReference type="GO" id="GO:0005834">
    <property type="term" value="C:heterotrimeric G-protein complex"/>
    <property type="evidence" value="ECO:0007669"/>
    <property type="project" value="TreeGrafter"/>
</dbReference>
<feature type="binding site" evidence="6">
    <location>
        <position position="293"/>
    </location>
    <ligand>
        <name>GTP</name>
        <dbReference type="ChEBI" id="CHEBI:37565"/>
    </ligand>
</feature>
<dbReference type="PANTHER" id="PTHR10218:SF369">
    <property type="entry name" value="GUANINE NUCLEOTIDE-BINDING PROTEIN ALPHA-2 SUBUNIT"/>
    <property type="match status" value="1"/>
</dbReference>
<dbReference type="FunFam" id="3.40.50.300:FF:000181">
    <property type="entry name" value="Guanine nucleotide-binding protein subunit alpha"/>
    <property type="match status" value="1"/>
</dbReference>
<keyword evidence="3 7" id="KW-0460">Magnesium</keyword>
<keyword evidence="2 6" id="KW-0547">Nucleotide-binding</keyword>
<dbReference type="Pfam" id="PF00503">
    <property type="entry name" value="G-alpha"/>
    <property type="match status" value="1"/>
</dbReference>
<evidence type="ECO:0000313" key="8">
    <source>
        <dbReference type="EMBL" id="OBA28228.1"/>
    </source>
</evidence>
<accession>A0A1B7THS5</accession>
<sequence>KVLLLGVGESGKSTVLKQFKVLHQGGYSQEELIKMKGPIYNNLLDIASDIITARNKFKIPITDDDLKGYPKTENEYISNIESLPPIFFAYLAILWNTPATQALLHSKHRKYFHLLGNAPYFISRLEKISEKDYVPTVEDVLKCRVKTKGIQETYVKMKDGDITLHICDVGGQRVERKKWIYCFSNVSILIFCVSLSDYDRPLREDSKVNALSESIELFDSIVNSKWFVNTQVMLFLNKIDVFLQKLPSSPIKNYFSNYKGKDTDAKASVKHILGLLKERNRSNLVLYPHITQATDSSNIELVFTAMAEVVMENRIKKSGAI</sequence>
<evidence type="ECO:0000256" key="6">
    <source>
        <dbReference type="PIRSR" id="PIRSR601019-1"/>
    </source>
</evidence>
<dbReference type="GO" id="GO:0046872">
    <property type="term" value="F:metal ion binding"/>
    <property type="evidence" value="ECO:0007669"/>
    <property type="project" value="UniProtKB-KW"/>
</dbReference>
<dbReference type="PRINTS" id="PR00318">
    <property type="entry name" value="GPROTEINA"/>
</dbReference>
<dbReference type="EMBL" id="LXPE01000004">
    <property type="protein sequence ID" value="OBA28228.1"/>
    <property type="molecule type" value="Genomic_DNA"/>
</dbReference>
<dbReference type="GO" id="GO:0031683">
    <property type="term" value="F:G-protein beta/gamma-subunit complex binding"/>
    <property type="evidence" value="ECO:0007669"/>
    <property type="project" value="InterPro"/>
</dbReference>
<feature type="binding site" evidence="6">
    <location>
        <begin position="9"/>
        <end position="14"/>
    </location>
    <ligand>
        <name>GTP</name>
        <dbReference type="ChEBI" id="CHEBI:37565"/>
    </ligand>
</feature>
<dbReference type="InterPro" id="IPR011025">
    <property type="entry name" value="GproteinA_insert"/>
</dbReference>
<dbReference type="GO" id="GO:0005737">
    <property type="term" value="C:cytoplasm"/>
    <property type="evidence" value="ECO:0007669"/>
    <property type="project" value="TreeGrafter"/>
</dbReference>
<gene>
    <name evidence="8" type="ORF">HANVADRAFT_17180</name>
</gene>
<feature type="non-terminal residue" evidence="8">
    <location>
        <position position="321"/>
    </location>
</feature>
<dbReference type="GO" id="GO:0003924">
    <property type="term" value="F:GTPase activity"/>
    <property type="evidence" value="ECO:0007669"/>
    <property type="project" value="InterPro"/>
</dbReference>
<feature type="non-terminal residue" evidence="8">
    <location>
        <position position="1"/>
    </location>
</feature>
<feature type="binding site" evidence="6">
    <location>
        <begin position="168"/>
        <end position="172"/>
    </location>
    <ligand>
        <name>GTP</name>
        <dbReference type="ChEBI" id="CHEBI:37565"/>
    </ligand>
</feature>
<keyword evidence="1 7" id="KW-0479">Metal-binding</keyword>
<feature type="binding site" evidence="7">
    <location>
        <position position="147"/>
    </location>
    <ligand>
        <name>Mg(2+)</name>
        <dbReference type="ChEBI" id="CHEBI:18420"/>
    </ligand>
</feature>
<dbReference type="CDD" id="cd00066">
    <property type="entry name" value="G-alpha"/>
    <property type="match status" value="1"/>
</dbReference>
<dbReference type="PROSITE" id="PS51882">
    <property type="entry name" value="G_ALPHA"/>
    <property type="match status" value="1"/>
</dbReference>
<evidence type="ECO:0000256" key="2">
    <source>
        <dbReference type="ARBA" id="ARBA00022741"/>
    </source>
</evidence>
<evidence type="ECO:0000313" key="9">
    <source>
        <dbReference type="Proteomes" id="UP000092321"/>
    </source>
</evidence>
<dbReference type="InterPro" id="IPR001019">
    <property type="entry name" value="Gprotein_alpha_su"/>
</dbReference>
<feature type="binding site" evidence="6">
    <location>
        <begin position="237"/>
        <end position="240"/>
    </location>
    <ligand>
        <name>GTP</name>
        <dbReference type="ChEBI" id="CHEBI:37565"/>
    </ligand>
</feature>
<dbReference type="GO" id="GO:0001664">
    <property type="term" value="F:G protein-coupled receptor binding"/>
    <property type="evidence" value="ECO:0007669"/>
    <property type="project" value="TreeGrafter"/>
</dbReference>
<dbReference type="InterPro" id="IPR027417">
    <property type="entry name" value="P-loop_NTPase"/>
</dbReference>
<dbReference type="GO" id="GO:0005525">
    <property type="term" value="F:GTP binding"/>
    <property type="evidence" value="ECO:0007669"/>
    <property type="project" value="UniProtKB-KW"/>
</dbReference>
<dbReference type="GO" id="GO:0010255">
    <property type="term" value="P:glucose mediated signaling pathway"/>
    <property type="evidence" value="ECO:0007669"/>
    <property type="project" value="UniProtKB-ARBA"/>
</dbReference>
<dbReference type="SUPFAM" id="SSF47895">
    <property type="entry name" value="Transducin (alpha subunit), insertion domain"/>
    <property type="match status" value="1"/>
</dbReference>
<dbReference type="OrthoDB" id="5817230at2759"/>
<feature type="binding site" evidence="6">
    <location>
        <begin position="141"/>
        <end position="147"/>
    </location>
    <ligand>
        <name>GTP</name>
        <dbReference type="ChEBI" id="CHEBI:37565"/>
    </ligand>
</feature>
<dbReference type="SMART" id="SM00275">
    <property type="entry name" value="G_alpha"/>
    <property type="match status" value="1"/>
</dbReference>
<organism evidence="8 9">
    <name type="scientific">Hanseniaspora valbyensis NRRL Y-1626</name>
    <dbReference type="NCBI Taxonomy" id="766949"/>
    <lineage>
        <taxon>Eukaryota</taxon>
        <taxon>Fungi</taxon>
        <taxon>Dikarya</taxon>
        <taxon>Ascomycota</taxon>
        <taxon>Saccharomycotina</taxon>
        <taxon>Saccharomycetes</taxon>
        <taxon>Saccharomycodales</taxon>
        <taxon>Saccharomycodaceae</taxon>
        <taxon>Hanseniaspora</taxon>
    </lineage>
</organism>
<keyword evidence="5" id="KW-0807">Transducer</keyword>
<dbReference type="Proteomes" id="UP000092321">
    <property type="component" value="Unassembled WGS sequence"/>
</dbReference>
<evidence type="ECO:0000256" key="1">
    <source>
        <dbReference type="ARBA" id="ARBA00022723"/>
    </source>
</evidence>
<reference evidence="9" key="1">
    <citation type="journal article" date="2016" name="Proc. Natl. Acad. Sci. U.S.A.">
        <title>Comparative genomics of biotechnologically important yeasts.</title>
        <authorList>
            <person name="Riley R."/>
            <person name="Haridas S."/>
            <person name="Wolfe K.H."/>
            <person name="Lopes M.R."/>
            <person name="Hittinger C.T."/>
            <person name="Goeker M."/>
            <person name="Salamov A.A."/>
            <person name="Wisecaver J.H."/>
            <person name="Long T.M."/>
            <person name="Calvey C.H."/>
            <person name="Aerts A.L."/>
            <person name="Barry K.W."/>
            <person name="Choi C."/>
            <person name="Clum A."/>
            <person name="Coughlan A.Y."/>
            <person name="Deshpande S."/>
            <person name="Douglass A.P."/>
            <person name="Hanson S.J."/>
            <person name="Klenk H.-P."/>
            <person name="LaButti K.M."/>
            <person name="Lapidus A."/>
            <person name="Lindquist E.A."/>
            <person name="Lipzen A.M."/>
            <person name="Meier-Kolthoff J.P."/>
            <person name="Ohm R.A."/>
            <person name="Otillar R.P."/>
            <person name="Pangilinan J.L."/>
            <person name="Peng Y."/>
            <person name="Rokas A."/>
            <person name="Rosa C.A."/>
            <person name="Scheuner C."/>
            <person name="Sibirny A.A."/>
            <person name="Slot J.C."/>
            <person name="Stielow J.B."/>
            <person name="Sun H."/>
            <person name="Kurtzman C.P."/>
            <person name="Blackwell M."/>
            <person name="Grigoriev I.V."/>
            <person name="Jeffries T.W."/>
        </authorList>
    </citation>
    <scope>NUCLEOTIDE SEQUENCE [LARGE SCALE GENOMIC DNA]</scope>
    <source>
        <strain evidence="9">NRRL Y-1626</strain>
    </source>
</reference>
<proteinExistence type="predicted"/>
<feature type="binding site" evidence="7">
    <location>
        <position position="13"/>
    </location>
    <ligand>
        <name>Mg(2+)</name>
        <dbReference type="ChEBI" id="CHEBI:18420"/>
    </ligand>
</feature>
<evidence type="ECO:0000256" key="5">
    <source>
        <dbReference type="ARBA" id="ARBA00023224"/>
    </source>
</evidence>
<keyword evidence="4 6" id="KW-0342">GTP-binding</keyword>
<dbReference type="Gene3D" id="1.10.400.10">
    <property type="entry name" value="GI Alpha 1, domain 2-like"/>
    <property type="match status" value="1"/>
</dbReference>
<keyword evidence="9" id="KW-1185">Reference proteome</keyword>
<dbReference type="GO" id="GO:0007189">
    <property type="term" value="P:adenylate cyclase-activating G protein-coupled receptor signaling pathway"/>
    <property type="evidence" value="ECO:0007669"/>
    <property type="project" value="TreeGrafter"/>
</dbReference>
<dbReference type="AlphaFoldDB" id="A0A1B7THS5"/>
<evidence type="ECO:0000256" key="4">
    <source>
        <dbReference type="ARBA" id="ARBA00023134"/>
    </source>
</evidence>
<dbReference type="PANTHER" id="PTHR10218">
    <property type="entry name" value="GTP-BINDING PROTEIN ALPHA SUBUNIT"/>
    <property type="match status" value="1"/>
</dbReference>
<evidence type="ECO:0000256" key="3">
    <source>
        <dbReference type="ARBA" id="ARBA00022842"/>
    </source>
</evidence>
<dbReference type="Gene3D" id="3.40.50.300">
    <property type="entry name" value="P-loop containing nucleotide triphosphate hydrolases"/>
    <property type="match status" value="1"/>
</dbReference>
<comment type="caution">
    <text evidence="8">The sequence shown here is derived from an EMBL/GenBank/DDBJ whole genome shotgun (WGS) entry which is preliminary data.</text>
</comment>
<evidence type="ECO:0000256" key="7">
    <source>
        <dbReference type="PIRSR" id="PIRSR601019-2"/>
    </source>
</evidence>
<protein>
    <submittedName>
        <fullName evidence="8">Guanine nucleotide binding protein, alpha subunit</fullName>
    </submittedName>
</protein>
<name>A0A1B7THS5_9ASCO</name>